<reference evidence="1 2" key="1">
    <citation type="journal article" date="2008" name="Nature">
        <title>The genome of the model beetle and pest Tribolium castaneum.</title>
        <authorList>
            <consortium name="Tribolium Genome Sequencing Consortium"/>
            <person name="Richards S."/>
            <person name="Gibbs R.A."/>
            <person name="Weinstock G.M."/>
            <person name="Brown S.J."/>
            <person name="Denell R."/>
            <person name="Beeman R.W."/>
            <person name="Gibbs R."/>
            <person name="Beeman R.W."/>
            <person name="Brown S.J."/>
            <person name="Bucher G."/>
            <person name="Friedrich M."/>
            <person name="Grimmelikhuijzen C.J."/>
            <person name="Klingler M."/>
            <person name="Lorenzen M."/>
            <person name="Richards S."/>
            <person name="Roth S."/>
            <person name="Schroder R."/>
            <person name="Tautz D."/>
            <person name="Zdobnov E.M."/>
            <person name="Muzny D."/>
            <person name="Gibbs R.A."/>
            <person name="Weinstock G.M."/>
            <person name="Attaway T."/>
            <person name="Bell S."/>
            <person name="Buhay C.J."/>
            <person name="Chandrabose M.N."/>
            <person name="Chavez D."/>
            <person name="Clerk-Blankenburg K.P."/>
            <person name="Cree A."/>
            <person name="Dao M."/>
            <person name="Davis C."/>
            <person name="Chacko J."/>
            <person name="Dinh H."/>
            <person name="Dugan-Rocha S."/>
            <person name="Fowler G."/>
            <person name="Garner T.T."/>
            <person name="Garnes J."/>
            <person name="Gnirke A."/>
            <person name="Hawes A."/>
            <person name="Hernandez J."/>
            <person name="Hines S."/>
            <person name="Holder M."/>
            <person name="Hume J."/>
            <person name="Jhangiani S.N."/>
            <person name="Joshi V."/>
            <person name="Khan Z.M."/>
            <person name="Jackson L."/>
            <person name="Kovar C."/>
            <person name="Kowis A."/>
            <person name="Lee S."/>
            <person name="Lewis L.R."/>
            <person name="Margolis J."/>
            <person name="Morgan M."/>
            <person name="Nazareth L.V."/>
            <person name="Nguyen N."/>
            <person name="Okwuonu G."/>
            <person name="Parker D."/>
            <person name="Richards S."/>
            <person name="Ruiz S.J."/>
            <person name="Santibanez J."/>
            <person name="Savard J."/>
            <person name="Scherer S.E."/>
            <person name="Schneider B."/>
            <person name="Sodergren E."/>
            <person name="Tautz D."/>
            <person name="Vattahil S."/>
            <person name="Villasana D."/>
            <person name="White C.S."/>
            <person name="Wright R."/>
            <person name="Park Y."/>
            <person name="Beeman R.W."/>
            <person name="Lord J."/>
            <person name="Oppert B."/>
            <person name="Lorenzen M."/>
            <person name="Brown S."/>
            <person name="Wang L."/>
            <person name="Savard J."/>
            <person name="Tautz D."/>
            <person name="Richards S."/>
            <person name="Weinstock G."/>
            <person name="Gibbs R.A."/>
            <person name="Liu Y."/>
            <person name="Worley K."/>
            <person name="Weinstock G."/>
            <person name="Elsik C.G."/>
            <person name="Reese J.T."/>
            <person name="Elhaik E."/>
            <person name="Landan G."/>
            <person name="Graur D."/>
            <person name="Arensburger P."/>
            <person name="Atkinson P."/>
            <person name="Beeman R.W."/>
            <person name="Beidler J."/>
            <person name="Brown S.J."/>
            <person name="Demuth J.P."/>
            <person name="Drury D.W."/>
            <person name="Du Y.Z."/>
            <person name="Fujiwara H."/>
            <person name="Lorenzen M."/>
            <person name="Maselli V."/>
            <person name="Osanai M."/>
            <person name="Park Y."/>
            <person name="Robertson H.M."/>
            <person name="Tu Z."/>
            <person name="Wang J.J."/>
            <person name="Wang S."/>
            <person name="Richards S."/>
            <person name="Song H."/>
            <person name="Zhang L."/>
            <person name="Sodergren E."/>
            <person name="Werner D."/>
            <person name="Stanke M."/>
            <person name="Morgenstern B."/>
            <person name="Solovyev V."/>
            <person name="Kosarev P."/>
            <person name="Brown G."/>
            <person name="Chen H.C."/>
            <person name="Ermolaeva O."/>
            <person name="Hlavina W."/>
            <person name="Kapustin Y."/>
            <person name="Kiryutin B."/>
            <person name="Kitts P."/>
            <person name="Maglott D."/>
            <person name="Pruitt K."/>
            <person name="Sapojnikov V."/>
            <person name="Souvorov A."/>
            <person name="Mackey A.J."/>
            <person name="Waterhouse R.M."/>
            <person name="Wyder S."/>
            <person name="Zdobnov E.M."/>
            <person name="Zdobnov E.M."/>
            <person name="Wyder S."/>
            <person name="Kriventseva E.V."/>
            <person name="Kadowaki T."/>
            <person name="Bork P."/>
            <person name="Aranda M."/>
            <person name="Bao R."/>
            <person name="Beermann A."/>
            <person name="Berns N."/>
            <person name="Bolognesi R."/>
            <person name="Bonneton F."/>
            <person name="Bopp D."/>
            <person name="Brown S.J."/>
            <person name="Bucher G."/>
            <person name="Butts T."/>
            <person name="Chaumot A."/>
            <person name="Denell R.E."/>
            <person name="Ferrier D.E."/>
            <person name="Friedrich M."/>
            <person name="Gordon C.M."/>
            <person name="Jindra M."/>
            <person name="Klingler M."/>
            <person name="Lan Q."/>
            <person name="Lattorff H.M."/>
            <person name="Laudet V."/>
            <person name="von Levetsow C."/>
            <person name="Liu Z."/>
            <person name="Lutz R."/>
            <person name="Lynch J.A."/>
            <person name="da Fonseca R.N."/>
            <person name="Posnien N."/>
            <person name="Reuter R."/>
            <person name="Roth S."/>
            <person name="Savard J."/>
            <person name="Schinko J.B."/>
            <person name="Schmitt C."/>
            <person name="Schoppmeier M."/>
            <person name="Schroder R."/>
            <person name="Shippy T.D."/>
            <person name="Simonnet F."/>
            <person name="Marques-Souza H."/>
            <person name="Tautz D."/>
            <person name="Tomoyasu Y."/>
            <person name="Trauner J."/>
            <person name="Van der Zee M."/>
            <person name="Vervoort M."/>
            <person name="Wittkopp N."/>
            <person name="Wimmer E.A."/>
            <person name="Yang X."/>
            <person name="Jones A.K."/>
            <person name="Sattelle D.B."/>
            <person name="Ebert P.R."/>
            <person name="Nelson D."/>
            <person name="Scott J.G."/>
            <person name="Beeman R.W."/>
            <person name="Muthukrishnan S."/>
            <person name="Kramer K.J."/>
            <person name="Arakane Y."/>
            <person name="Beeman R.W."/>
            <person name="Zhu Q."/>
            <person name="Hogenkamp D."/>
            <person name="Dixit R."/>
            <person name="Oppert B."/>
            <person name="Jiang H."/>
            <person name="Zou Z."/>
            <person name="Marshall J."/>
            <person name="Elpidina E."/>
            <person name="Vinokurov K."/>
            <person name="Oppert C."/>
            <person name="Zou Z."/>
            <person name="Evans J."/>
            <person name="Lu Z."/>
            <person name="Zhao P."/>
            <person name="Sumathipala N."/>
            <person name="Altincicek B."/>
            <person name="Vilcinskas A."/>
            <person name="Williams M."/>
            <person name="Hultmark D."/>
            <person name="Hetru C."/>
            <person name="Jiang H."/>
            <person name="Grimmelikhuijzen C.J."/>
            <person name="Hauser F."/>
            <person name="Cazzamali G."/>
            <person name="Williamson M."/>
            <person name="Park Y."/>
            <person name="Li B."/>
            <person name="Tanaka Y."/>
            <person name="Predel R."/>
            <person name="Neupert S."/>
            <person name="Schachtner J."/>
            <person name="Verleyen P."/>
            <person name="Raible F."/>
            <person name="Bork P."/>
            <person name="Friedrich M."/>
            <person name="Walden K.K."/>
            <person name="Robertson H.M."/>
            <person name="Angeli S."/>
            <person name="Foret S."/>
            <person name="Bucher G."/>
            <person name="Schuetz S."/>
            <person name="Maleszka R."/>
            <person name="Wimmer E.A."/>
            <person name="Beeman R.W."/>
            <person name="Lorenzen M."/>
            <person name="Tomoyasu Y."/>
            <person name="Miller S.C."/>
            <person name="Grossmann D."/>
            <person name="Bucher G."/>
        </authorList>
    </citation>
    <scope>NUCLEOTIDE SEQUENCE [LARGE SCALE GENOMIC DNA]</scope>
    <source>
        <strain evidence="1 2">Georgia GA2</strain>
    </source>
</reference>
<dbReference type="Proteomes" id="UP000007266">
    <property type="component" value="Linkage group 2"/>
</dbReference>
<reference evidence="1 2" key="2">
    <citation type="journal article" date="2010" name="Nucleic Acids Res.">
        <title>BeetleBase in 2010: revisions to provide comprehensive genomic information for Tribolium castaneum.</title>
        <authorList>
            <person name="Kim H.S."/>
            <person name="Murphy T."/>
            <person name="Xia J."/>
            <person name="Caragea D."/>
            <person name="Park Y."/>
            <person name="Beeman R.W."/>
            <person name="Lorenzen M.D."/>
            <person name="Butcher S."/>
            <person name="Manak J.R."/>
            <person name="Brown S.J."/>
        </authorList>
    </citation>
    <scope>GENOME REANNOTATION</scope>
    <source>
        <strain evidence="1 2">Georgia GA2</strain>
    </source>
</reference>
<protein>
    <submittedName>
        <fullName evidence="1">Uncharacterized protein</fullName>
    </submittedName>
</protein>
<keyword evidence="2" id="KW-1185">Reference proteome</keyword>
<sequence length="46" mass="5405">MECNCVIVQTKRIIYTHQQNLLCLNFYTVRWSATNSDKVHFGSTKL</sequence>
<dbReference type="AlphaFoldDB" id="A0A139WNH3"/>
<name>A0A139WNH3_TRICA</name>
<evidence type="ECO:0000313" key="2">
    <source>
        <dbReference type="Proteomes" id="UP000007266"/>
    </source>
</evidence>
<evidence type="ECO:0000313" key="1">
    <source>
        <dbReference type="EMBL" id="KYB29351.1"/>
    </source>
</evidence>
<gene>
    <name evidence="1" type="primary">AUGUSTUS-3.0.2_32210</name>
    <name evidence="1" type="ORF">TcasGA2_TC032210</name>
</gene>
<organism evidence="1 2">
    <name type="scientific">Tribolium castaneum</name>
    <name type="common">Red flour beetle</name>
    <dbReference type="NCBI Taxonomy" id="7070"/>
    <lineage>
        <taxon>Eukaryota</taxon>
        <taxon>Metazoa</taxon>
        <taxon>Ecdysozoa</taxon>
        <taxon>Arthropoda</taxon>
        <taxon>Hexapoda</taxon>
        <taxon>Insecta</taxon>
        <taxon>Pterygota</taxon>
        <taxon>Neoptera</taxon>
        <taxon>Endopterygota</taxon>
        <taxon>Coleoptera</taxon>
        <taxon>Polyphaga</taxon>
        <taxon>Cucujiformia</taxon>
        <taxon>Tenebrionidae</taxon>
        <taxon>Tenebrionidae incertae sedis</taxon>
        <taxon>Tribolium</taxon>
    </lineage>
</organism>
<proteinExistence type="predicted"/>
<dbReference type="EMBL" id="KQ971312">
    <property type="protein sequence ID" value="KYB29351.1"/>
    <property type="molecule type" value="Genomic_DNA"/>
</dbReference>
<accession>A0A139WNH3</accession>
<dbReference type="InParanoid" id="A0A139WNH3"/>